<evidence type="ECO:0000313" key="4">
    <source>
        <dbReference type="EMBL" id="MBC3765995.1"/>
    </source>
</evidence>
<evidence type="ECO:0000256" key="2">
    <source>
        <dbReference type="SAM" id="SignalP"/>
    </source>
</evidence>
<name>A0A8J6LZB1_9ALTE</name>
<comment type="caution">
    <text evidence="4">The sequence shown here is derived from an EMBL/GenBank/DDBJ whole genome shotgun (WGS) entry which is preliminary data.</text>
</comment>
<dbReference type="PANTHER" id="PTHR42776">
    <property type="entry name" value="SERINE PEPTIDASE S9 FAMILY MEMBER"/>
    <property type="match status" value="1"/>
</dbReference>
<evidence type="ECO:0000256" key="1">
    <source>
        <dbReference type="ARBA" id="ARBA00022801"/>
    </source>
</evidence>
<dbReference type="InterPro" id="IPR029058">
    <property type="entry name" value="AB_hydrolase_fold"/>
</dbReference>
<feature type="signal peptide" evidence="2">
    <location>
        <begin position="1"/>
        <end position="23"/>
    </location>
</feature>
<feature type="domain" description="Peptidase S9 prolyl oligopeptidase catalytic" evidence="3">
    <location>
        <begin position="436"/>
        <end position="641"/>
    </location>
</feature>
<dbReference type="InterPro" id="IPR001375">
    <property type="entry name" value="Peptidase_S9_cat"/>
</dbReference>
<reference evidence="4" key="1">
    <citation type="journal article" date="2018" name="Int. J. Syst. Evol. Microbiol.">
        <title>Neptunicella marina gen. nov., sp. nov., isolated from surface seawater.</title>
        <authorList>
            <person name="Liu X."/>
            <person name="Lai Q."/>
            <person name="Du Y."/>
            <person name="Zhang X."/>
            <person name="Liu Z."/>
            <person name="Sun F."/>
            <person name="Shao Z."/>
        </authorList>
    </citation>
    <scope>NUCLEOTIDE SEQUENCE</scope>
    <source>
        <strain evidence="4">S27-2</strain>
    </source>
</reference>
<accession>A0A8J6LZB1</accession>
<dbReference type="AlphaFoldDB" id="A0A8J6LZB1"/>
<dbReference type="InterPro" id="IPR002470">
    <property type="entry name" value="Peptidase_S9A"/>
</dbReference>
<dbReference type="Proteomes" id="UP000601768">
    <property type="component" value="Unassembled WGS sequence"/>
</dbReference>
<dbReference type="Gene3D" id="3.40.50.1820">
    <property type="entry name" value="alpha/beta hydrolase"/>
    <property type="match status" value="1"/>
</dbReference>
<dbReference type="GO" id="GO:0004252">
    <property type="term" value="F:serine-type endopeptidase activity"/>
    <property type="evidence" value="ECO:0007669"/>
    <property type="project" value="InterPro"/>
</dbReference>
<sequence length="642" mass="73565">MNCKGLQAVFACLLLFSFFPAAAEIPVESFSQLPSFQRPRLSPDGTQVAYINNVEAKGGMSVLMAYDLKKRKQYILQATDNLDVKIRWFEWANNKTLLVGLAYAAKRQRVDTKETRMVAIEADGSDKTPRLLIKPRRIFSDHVSQFQDNVLDYLPDDPEHILVSMDLDVASMPSVYKVNIYTRKKSRIEHGKLNIRAWMTDQQHKLRLGVSVDYKTGEAKVRIRNNENDDWQDLFEYNAMNDPAISPLGFALDPNILYYTAYKGDKKSLYKINLTTRESELVFSDPNYDMDGSLIYSGKTRDVIGFTHANTDTGRVYWDKDKINFIKAINNALPDMDNYVVDYSRDENNYLLYTENDHSPGIYLLGDRKQKTMDVLFNQYPNITEDTLGSHKLMTYTARDGTKIEGYLSLPKNIKGPYPMVMHPHGGPGARELGGFDYWTSFFTSRGYAVFRPNFRGSTGYGYEFSQSQMKGWGLTMQDDITDATHWLIEQKIADPEHICIVGASYGGYAAAMAAVKTPDLFKCAVSLAGVFNLKRLVIKSRRYNNSEFVKNQIGDDFDDLEQRSPYYQVDKIKIPMLIMHGEDDRVVDVDQSRDMADELDDEDKKVEFIELPKGDHYLSVQANRHQAFRAMDKFLKTYLKK</sequence>
<dbReference type="PRINTS" id="PR00862">
    <property type="entry name" value="PROLIGOPTASE"/>
</dbReference>
<dbReference type="PANTHER" id="PTHR42776:SF27">
    <property type="entry name" value="DIPEPTIDYL PEPTIDASE FAMILY MEMBER 6"/>
    <property type="match status" value="1"/>
</dbReference>
<evidence type="ECO:0000313" key="5">
    <source>
        <dbReference type="Proteomes" id="UP000601768"/>
    </source>
</evidence>
<feature type="chain" id="PRO_5035279086" evidence="2">
    <location>
        <begin position="24"/>
        <end position="642"/>
    </location>
</feature>
<dbReference type="EMBL" id="JACNEP010000006">
    <property type="protein sequence ID" value="MBC3765995.1"/>
    <property type="molecule type" value="Genomic_DNA"/>
</dbReference>
<gene>
    <name evidence="4" type="ORF">H8B19_08900</name>
</gene>
<keyword evidence="2" id="KW-0732">Signal</keyword>
<protein>
    <submittedName>
        <fullName evidence="4">S9 family peptidase</fullName>
    </submittedName>
</protein>
<proteinExistence type="predicted"/>
<dbReference type="SUPFAM" id="SSF53474">
    <property type="entry name" value="alpha/beta-Hydrolases"/>
    <property type="match status" value="1"/>
</dbReference>
<keyword evidence="5" id="KW-1185">Reference proteome</keyword>
<evidence type="ECO:0000259" key="3">
    <source>
        <dbReference type="Pfam" id="PF00326"/>
    </source>
</evidence>
<reference evidence="4" key="2">
    <citation type="submission" date="2020-08" db="EMBL/GenBank/DDBJ databases">
        <authorList>
            <person name="Lai Q."/>
        </authorList>
    </citation>
    <scope>NUCLEOTIDE SEQUENCE</scope>
    <source>
        <strain evidence="4">S27-2</strain>
    </source>
</reference>
<dbReference type="SUPFAM" id="SSF82171">
    <property type="entry name" value="DPP6 N-terminal domain-like"/>
    <property type="match status" value="1"/>
</dbReference>
<dbReference type="RefSeq" id="WP_186506472.1">
    <property type="nucleotide sequence ID" value="NZ_JACNEP010000006.1"/>
</dbReference>
<dbReference type="Pfam" id="PF00326">
    <property type="entry name" value="Peptidase_S9"/>
    <property type="match status" value="1"/>
</dbReference>
<dbReference type="GO" id="GO:0006508">
    <property type="term" value="P:proteolysis"/>
    <property type="evidence" value="ECO:0007669"/>
    <property type="project" value="InterPro"/>
</dbReference>
<keyword evidence="1" id="KW-0378">Hydrolase</keyword>
<organism evidence="4 5">
    <name type="scientific">Neptunicella marina</name>
    <dbReference type="NCBI Taxonomy" id="2125989"/>
    <lineage>
        <taxon>Bacteria</taxon>
        <taxon>Pseudomonadati</taxon>
        <taxon>Pseudomonadota</taxon>
        <taxon>Gammaproteobacteria</taxon>
        <taxon>Alteromonadales</taxon>
        <taxon>Alteromonadaceae</taxon>
        <taxon>Neptunicella</taxon>
    </lineage>
</organism>